<dbReference type="PROSITE" id="PS50949">
    <property type="entry name" value="HTH_GNTR"/>
    <property type="match status" value="1"/>
</dbReference>
<dbReference type="InterPro" id="IPR036390">
    <property type="entry name" value="WH_DNA-bd_sf"/>
</dbReference>
<evidence type="ECO:0000313" key="6">
    <source>
        <dbReference type="Proteomes" id="UP000286773"/>
    </source>
</evidence>
<dbReference type="SUPFAM" id="SSF64288">
    <property type="entry name" value="Chorismate lyase-like"/>
    <property type="match status" value="1"/>
</dbReference>
<dbReference type="PANTHER" id="PTHR44846:SF1">
    <property type="entry name" value="MANNOSYL-D-GLYCERATE TRANSPORT_METABOLISM SYSTEM REPRESSOR MNGR-RELATED"/>
    <property type="match status" value="1"/>
</dbReference>
<dbReference type="RefSeq" id="WP_126814836.1">
    <property type="nucleotide sequence ID" value="NZ_NGKC01000018.1"/>
</dbReference>
<dbReference type="Gene3D" id="1.10.10.10">
    <property type="entry name" value="Winged helix-like DNA-binding domain superfamily/Winged helix DNA-binding domain"/>
    <property type="match status" value="1"/>
</dbReference>
<sequence length="232" mass="26530">MKTKKLLYIEIAADIKEDILSGVYEVDSYIPTEIELEEKYQVSKITVRKAVDILVQEGYLVKKSGKGTRVISNRAFNKLSKAVSFSHILENMGHKLEKKVIALEEVDPASTIPEVKKMGTHVVKLTRMYLLDNEPYILFDHYLPNAGNLAELKKDKTSLYSWLTKQGTGISYIKDAFSVETASEEVKQALQLKGDIVLKRTRHSYNATNKLVEYSIGHYDTMKKLYEIEYEI</sequence>
<keyword evidence="3" id="KW-0804">Transcription</keyword>
<dbReference type="Gene3D" id="3.40.1410.10">
    <property type="entry name" value="Chorismate lyase-like"/>
    <property type="match status" value="1"/>
</dbReference>
<dbReference type="PANTHER" id="PTHR44846">
    <property type="entry name" value="MANNOSYL-D-GLYCERATE TRANSPORT/METABOLISM SYSTEM REPRESSOR MNGR-RELATED"/>
    <property type="match status" value="1"/>
</dbReference>
<evidence type="ECO:0000256" key="2">
    <source>
        <dbReference type="ARBA" id="ARBA00023125"/>
    </source>
</evidence>
<evidence type="ECO:0000256" key="1">
    <source>
        <dbReference type="ARBA" id="ARBA00023015"/>
    </source>
</evidence>
<dbReference type="AlphaFoldDB" id="A0A430AMZ5"/>
<feature type="domain" description="HTH gntR-type" evidence="4">
    <location>
        <begin position="5"/>
        <end position="73"/>
    </location>
</feature>
<dbReference type="OrthoDB" id="457376at2"/>
<reference evidence="5 6" key="1">
    <citation type="submission" date="2017-05" db="EMBL/GenBank/DDBJ databases">
        <title>Vagococcus spp. assemblies.</title>
        <authorList>
            <person name="Gulvik C.A."/>
        </authorList>
    </citation>
    <scope>NUCLEOTIDE SEQUENCE [LARGE SCALE GENOMIC DNA]</scope>
    <source>
        <strain evidence="5 6">LMG 24798</strain>
    </source>
</reference>
<dbReference type="GO" id="GO:0003677">
    <property type="term" value="F:DNA binding"/>
    <property type="evidence" value="ECO:0007669"/>
    <property type="project" value="UniProtKB-KW"/>
</dbReference>
<keyword evidence="6" id="KW-1185">Reference proteome</keyword>
<proteinExistence type="predicted"/>
<dbReference type="SMART" id="SM00345">
    <property type="entry name" value="HTH_GNTR"/>
    <property type="match status" value="1"/>
</dbReference>
<dbReference type="Pfam" id="PF07702">
    <property type="entry name" value="UTRA"/>
    <property type="match status" value="1"/>
</dbReference>
<dbReference type="CDD" id="cd07377">
    <property type="entry name" value="WHTH_GntR"/>
    <property type="match status" value="1"/>
</dbReference>
<dbReference type="PRINTS" id="PR00035">
    <property type="entry name" value="HTHGNTR"/>
</dbReference>
<dbReference type="SMART" id="SM00866">
    <property type="entry name" value="UTRA"/>
    <property type="match status" value="1"/>
</dbReference>
<evidence type="ECO:0000259" key="4">
    <source>
        <dbReference type="PROSITE" id="PS50949"/>
    </source>
</evidence>
<dbReference type="GO" id="GO:0003700">
    <property type="term" value="F:DNA-binding transcription factor activity"/>
    <property type="evidence" value="ECO:0007669"/>
    <property type="project" value="InterPro"/>
</dbReference>
<accession>A0A430AMZ5</accession>
<dbReference type="EMBL" id="NGKC01000018">
    <property type="protein sequence ID" value="RSU09530.1"/>
    <property type="molecule type" value="Genomic_DNA"/>
</dbReference>
<dbReference type="Pfam" id="PF00392">
    <property type="entry name" value="GntR"/>
    <property type="match status" value="1"/>
</dbReference>
<dbReference type="InterPro" id="IPR036388">
    <property type="entry name" value="WH-like_DNA-bd_sf"/>
</dbReference>
<name>A0A430AMZ5_9ENTE</name>
<protein>
    <recommendedName>
        <fullName evidence="4">HTH gntR-type domain-containing protein</fullName>
    </recommendedName>
</protein>
<comment type="caution">
    <text evidence="5">The sequence shown here is derived from an EMBL/GenBank/DDBJ whole genome shotgun (WGS) entry which is preliminary data.</text>
</comment>
<evidence type="ECO:0000313" key="5">
    <source>
        <dbReference type="EMBL" id="RSU09530.1"/>
    </source>
</evidence>
<gene>
    <name evidence="5" type="ORF">CBF27_12540</name>
</gene>
<dbReference type="GO" id="GO:0045892">
    <property type="term" value="P:negative regulation of DNA-templated transcription"/>
    <property type="evidence" value="ECO:0007669"/>
    <property type="project" value="TreeGrafter"/>
</dbReference>
<dbReference type="InterPro" id="IPR000524">
    <property type="entry name" value="Tscrpt_reg_HTH_GntR"/>
</dbReference>
<keyword evidence="1" id="KW-0805">Transcription regulation</keyword>
<dbReference type="InterPro" id="IPR050679">
    <property type="entry name" value="Bact_HTH_transcr_reg"/>
</dbReference>
<dbReference type="Proteomes" id="UP000286773">
    <property type="component" value="Unassembled WGS sequence"/>
</dbReference>
<dbReference type="InterPro" id="IPR011663">
    <property type="entry name" value="UTRA"/>
</dbReference>
<organism evidence="5 6">
    <name type="scientific">Vagococcus acidifermentans</name>
    <dbReference type="NCBI Taxonomy" id="564710"/>
    <lineage>
        <taxon>Bacteria</taxon>
        <taxon>Bacillati</taxon>
        <taxon>Bacillota</taxon>
        <taxon>Bacilli</taxon>
        <taxon>Lactobacillales</taxon>
        <taxon>Enterococcaceae</taxon>
        <taxon>Vagococcus</taxon>
    </lineage>
</organism>
<dbReference type="SUPFAM" id="SSF46785">
    <property type="entry name" value="Winged helix' DNA-binding domain"/>
    <property type="match status" value="1"/>
</dbReference>
<evidence type="ECO:0000256" key="3">
    <source>
        <dbReference type="ARBA" id="ARBA00023163"/>
    </source>
</evidence>
<keyword evidence="2" id="KW-0238">DNA-binding</keyword>
<dbReference type="InterPro" id="IPR028978">
    <property type="entry name" value="Chorismate_lyase_/UTRA_dom_sf"/>
</dbReference>